<comment type="caution">
    <text evidence="2">The sequence shown here is derived from an EMBL/GenBank/DDBJ whole genome shotgun (WGS) entry which is preliminary data.</text>
</comment>
<sequence length="97" mass="11356">MARKLPSRQRPAFLRTKEERRREKRNKRRKKSYMAVGETLSDKNESVWFQSQSGFVVIVEQDGWNRIKRDGASHHLGDTTASLSETSEQQKETIADY</sequence>
<name>A0ABR3MXM5_9TELE</name>
<proteinExistence type="predicted"/>
<accession>A0ABR3MXM5</accession>
<feature type="compositionally biased region" description="Basic residues" evidence="1">
    <location>
        <begin position="22"/>
        <end position="32"/>
    </location>
</feature>
<evidence type="ECO:0000256" key="1">
    <source>
        <dbReference type="SAM" id="MobiDB-lite"/>
    </source>
</evidence>
<evidence type="ECO:0000313" key="3">
    <source>
        <dbReference type="Proteomes" id="UP001558613"/>
    </source>
</evidence>
<dbReference type="EMBL" id="JAYMGO010000008">
    <property type="protein sequence ID" value="KAL1269390.1"/>
    <property type="molecule type" value="Genomic_DNA"/>
</dbReference>
<organism evidence="2 3">
    <name type="scientific">Cirrhinus molitorella</name>
    <name type="common">mud carp</name>
    <dbReference type="NCBI Taxonomy" id="172907"/>
    <lineage>
        <taxon>Eukaryota</taxon>
        <taxon>Metazoa</taxon>
        <taxon>Chordata</taxon>
        <taxon>Craniata</taxon>
        <taxon>Vertebrata</taxon>
        <taxon>Euteleostomi</taxon>
        <taxon>Actinopterygii</taxon>
        <taxon>Neopterygii</taxon>
        <taxon>Teleostei</taxon>
        <taxon>Ostariophysi</taxon>
        <taxon>Cypriniformes</taxon>
        <taxon>Cyprinidae</taxon>
        <taxon>Labeoninae</taxon>
        <taxon>Labeonini</taxon>
        <taxon>Cirrhinus</taxon>
    </lineage>
</organism>
<feature type="region of interest" description="Disordered" evidence="1">
    <location>
        <begin position="1"/>
        <end position="32"/>
    </location>
</feature>
<reference evidence="2 3" key="1">
    <citation type="submission" date="2023-09" db="EMBL/GenBank/DDBJ databases">
        <authorList>
            <person name="Wang M."/>
        </authorList>
    </citation>
    <scope>NUCLEOTIDE SEQUENCE [LARGE SCALE GENOMIC DNA]</scope>
    <source>
        <strain evidence="2">GT-2023</strain>
        <tissue evidence="2">Liver</tissue>
    </source>
</reference>
<evidence type="ECO:0000313" key="2">
    <source>
        <dbReference type="EMBL" id="KAL1269390.1"/>
    </source>
</evidence>
<keyword evidence="3" id="KW-1185">Reference proteome</keyword>
<feature type="compositionally biased region" description="Basic and acidic residues" evidence="1">
    <location>
        <begin position="88"/>
        <end position="97"/>
    </location>
</feature>
<dbReference type="Proteomes" id="UP001558613">
    <property type="component" value="Unassembled WGS sequence"/>
</dbReference>
<protein>
    <submittedName>
        <fullName evidence="2">Uncharacterized protein</fullName>
    </submittedName>
</protein>
<feature type="region of interest" description="Disordered" evidence="1">
    <location>
        <begin position="69"/>
        <end position="97"/>
    </location>
</feature>
<gene>
    <name evidence="2" type="ORF">QQF64_031679</name>
</gene>